<evidence type="ECO:0000313" key="2">
    <source>
        <dbReference type="EMBL" id="GAA2439140.1"/>
    </source>
</evidence>
<evidence type="ECO:0000256" key="1">
    <source>
        <dbReference type="SAM" id="MobiDB-lite"/>
    </source>
</evidence>
<reference evidence="2 3" key="1">
    <citation type="journal article" date="2019" name="Int. J. Syst. Evol. Microbiol.">
        <title>The Global Catalogue of Microorganisms (GCM) 10K type strain sequencing project: providing services to taxonomists for standard genome sequencing and annotation.</title>
        <authorList>
            <consortium name="The Broad Institute Genomics Platform"/>
            <consortium name="The Broad Institute Genome Sequencing Center for Infectious Disease"/>
            <person name="Wu L."/>
            <person name="Ma J."/>
        </authorList>
    </citation>
    <scope>NUCLEOTIDE SEQUENCE [LARGE SCALE GENOMIC DNA]</scope>
    <source>
        <strain evidence="2 3">JCM 6305</strain>
    </source>
</reference>
<accession>A0ABN3JTF7</accession>
<feature type="compositionally biased region" description="Basic residues" evidence="1">
    <location>
        <begin position="70"/>
        <end position="83"/>
    </location>
</feature>
<feature type="region of interest" description="Disordered" evidence="1">
    <location>
        <begin position="66"/>
        <end position="148"/>
    </location>
</feature>
<organism evidence="2 3">
    <name type="scientific">Streptomyces macrosporus</name>
    <dbReference type="NCBI Taxonomy" id="44032"/>
    <lineage>
        <taxon>Bacteria</taxon>
        <taxon>Bacillati</taxon>
        <taxon>Actinomycetota</taxon>
        <taxon>Actinomycetes</taxon>
        <taxon>Kitasatosporales</taxon>
        <taxon>Streptomycetaceae</taxon>
        <taxon>Streptomyces</taxon>
    </lineage>
</organism>
<gene>
    <name evidence="2" type="ORF">GCM10010405_23100</name>
</gene>
<keyword evidence="3" id="KW-1185">Reference proteome</keyword>
<proteinExistence type="predicted"/>
<dbReference type="Pfam" id="PF19981">
    <property type="entry name" value="DUF6417"/>
    <property type="match status" value="1"/>
</dbReference>
<sequence>MSDLQAAPAAAGTLWEALIEAHYHPDTNRWRLQLDDAGLTGLAHAAHLEALTGSVAVRNRLHRAYDLTHPHPHLRRSLRRRRGGPGARPPNRARGENRPIGGGRRGRVGILKDPYPGVAPGRLDRWPGGCGPSRQGRRGTSACFGQQP</sequence>
<evidence type="ECO:0000313" key="3">
    <source>
        <dbReference type="Proteomes" id="UP001501638"/>
    </source>
</evidence>
<dbReference type="EMBL" id="BAAASZ010000018">
    <property type="protein sequence ID" value="GAA2439140.1"/>
    <property type="molecule type" value="Genomic_DNA"/>
</dbReference>
<dbReference type="InterPro" id="IPR046302">
    <property type="entry name" value="DUF6417"/>
</dbReference>
<dbReference type="RefSeq" id="WP_344322164.1">
    <property type="nucleotide sequence ID" value="NZ_BAAASZ010000018.1"/>
</dbReference>
<dbReference type="Proteomes" id="UP001501638">
    <property type="component" value="Unassembled WGS sequence"/>
</dbReference>
<comment type="caution">
    <text evidence="2">The sequence shown here is derived from an EMBL/GenBank/DDBJ whole genome shotgun (WGS) entry which is preliminary data.</text>
</comment>
<name>A0ABN3JTF7_9ACTN</name>
<protein>
    <submittedName>
        <fullName evidence="2">Uncharacterized protein</fullName>
    </submittedName>
</protein>